<evidence type="ECO:0000259" key="6">
    <source>
        <dbReference type="SMART" id="SM00226"/>
    </source>
</evidence>
<evidence type="ECO:0000256" key="2">
    <source>
        <dbReference type="ARBA" id="ARBA00013064"/>
    </source>
</evidence>
<dbReference type="InterPro" id="IPR050438">
    <property type="entry name" value="LMW_PTPase"/>
</dbReference>
<keyword evidence="4" id="KW-0904">Protein phosphatase</keyword>
<dbReference type="PRINTS" id="PR00719">
    <property type="entry name" value="LMWPTPASE"/>
</dbReference>
<evidence type="ECO:0000256" key="1">
    <source>
        <dbReference type="ARBA" id="ARBA00011063"/>
    </source>
</evidence>
<accession>A0A251ZW85</accession>
<dbReference type="AlphaFoldDB" id="A0A251ZW85"/>
<dbReference type="EMBL" id="JOPB01000003">
    <property type="protein sequence ID" value="OUI78935.1"/>
    <property type="molecule type" value="Genomic_DNA"/>
</dbReference>
<dbReference type="PANTHER" id="PTHR11717">
    <property type="entry name" value="LOW MOLECULAR WEIGHT PROTEIN TYROSINE PHOSPHATASE"/>
    <property type="match status" value="1"/>
</dbReference>
<dbReference type="Gene3D" id="3.40.50.2300">
    <property type="match status" value="1"/>
</dbReference>
<dbReference type="CDD" id="cd16343">
    <property type="entry name" value="LMWPTP"/>
    <property type="match status" value="1"/>
</dbReference>
<comment type="caution">
    <text evidence="7">The sequence shown here is derived from an EMBL/GenBank/DDBJ whole genome shotgun (WGS) entry which is preliminary data.</text>
</comment>
<dbReference type="InterPro" id="IPR023485">
    <property type="entry name" value="Ptyr_pPase"/>
</dbReference>
<sequence length="157" mass="17964">MPPSFSVLFVCLGNICRSPMAEAAFNIEVSKRKLNIHVDSAGLGPWHVNDPPDPRTIREVARHGIDIHHYVGRQVQPDDFLNFTHLIGMDHRNITHLKKIAPSQYENKISLFLDYTKEYKGQAVADPYYGDLSDFESTWKQITLGATYLADYFEKKL</sequence>
<dbReference type="SMART" id="SM00226">
    <property type="entry name" value="LMWPc"/>
    <property type="match status" value="1"/>
</dbReference>
<evidence type="ECO:0000313" key="7">
    <source>
        <dbReference type="EMBL" id="OUI78935.1"/>
    </source>
</evidence>
<feature type="active site" description="Nucleophile" evidence="5">
    <location>
        <position position="11"/>
    </location>
</feature>
<evidence type="ECO:0000256" key="5">
    <source>
        <dbReference type="PIRSR" id="PIRSR617867-1"/>
    </source>
</evidence>
<proteinExistence type="inferred from homology"/>
<dbReference type="InterPro" id="IPR017867">
    <property type="entry name" value="Tyr_phospatase_low_mol_wt"/>
</dbReference>
<dbReference type="GO" id="GO:0004725">
    <property type="term" value="F:protein tyrosine phosphatase activity"/>
    <property type="evidence" value="ECO:0007669"/>
    <property type="project" value="UniProtKB-EC"/>
</dbReference>
<evidence type="ECO:0000256" key="4">
    <source>
        <dbReference type="ARBA" id="ARBA00022912"/>
    </source>
</evidence>
<protein>
    <recommendedName>
        <fullName evidence="2">protein-tyrosine-phosphatase</fullName>
        <ecNumber evidence="2">3.1.3.48</ecNumber>
    </recommendedName>
</protein>
<dbReference type="Proteomes" id="UP000194946">
    <property type="component" value="Unassembled WGS sequence"/>
</dbReference>
<organism evidence="7 8">
    <name type="scientific">Commensalibacter intestini</name>
    <dbReference type="NCBI Taxonomy" id="479936"/>
    <lineage>
        <taxon>Bacteria</taxon>
        <taxon>Pseudomonadati</taxon>
        <taxon>Pseudomonadota</taxon>
        <taxon>Alphaproteobacteria</taxon>
        <taxon>Acetobacterales</taxon>
        <taxon>Acetobacteraceae</taxon>
    </lineage>
</organism>
<comment type="similarity">
    <text evidence="1">Belongs to the low molecular weight phosphotyrosine protein phosphatase family.</text>
</comment>
<dbReference type="RefSeq" id="WP_040363725.1">
    <property type="nucleotide sequence ID" value="NZ_JOPB01000003.1"/>
</dbReference>
<dbReference type="SUPFAM" id="SSF52788">
    <property type="entry name" value="Phosphotyrosine protein phosphatases I"/>
    <property type="match status" value="1"/>
</dbReference>
<dbReference type="Pfam" id="PF01451">
    <property type="entry name" value="LMWPc"/>
    <property type="match status" value="1"/>
</dbReference>
<dbReference type="EC" id="3.1.3.48" evidence="2"/>
<feature type="active site" description="Proton donor" evidence="5">
    <location>
        <position position="126"/>
    </location>
</feature>
<gene>
    <name evidence="7" type="ORF">HK18_05995</name>
</gene>
<evidence type="ECO:0000313" key="8">
    <source>
        <dbReference type="Proteomes" id="UP000194946"/>
    </source>
</evidence>
<keyword evidence="8" id="KW-1185">Reference proteome</keyword>
<reference evidence="8" key="1">
    <citation type="submission" date="2014-06" db="EMBL/GenBank/DDBJ databases">
        <authorList>
            <person name="Winans N.J."/>
            <person name="Newell P.D."/>
            <person name="Douglas A.E."/>
        </authorList>
    </citation>
    <scope>NUCLEOTIDE SEQUENCE [LARGE SCALE GENOMIC DNA]</scope>
    <source>
        <strain evidence="8">DmL_052</strain>
    </source>
</reference>
<name>A0A251ZW85_9PROT</name>
<feature type="active site" evidence="5">
    <location>
        <position position="17"/>
    </location>
</feature>
<dbReference type="InterPro" id="IPR036196">
    <property type="entry name" value="Ptyr_pPase_sf"/>
</dbReference>
<evidence type="ECO:0000256" key="3">
    <source>
        <dbReference type="ARBA" id="ARBA00022801"/>
    </source>
</evidence>
<feature type="domain" description="Phosphotyrosine protein phosphatase I" evidence="6">
    <location>
        <begin position="5"/>
        <end position="152"/>
    </location>
</feature>
<dbReference type="PANTHER" id="PTHR11717:SF7">
    <property type="entry name" value="LOW MOLECULAR WEIGHT PHOSPHOTYROSINE PROTEIN PHOSPHATASE"/>
    <property type="match status" value="1"/>
</dbReference>
<keyword evidence="3" id="KW-0378">Hydrolase</keyword>